<sequence length="215" mass="23792">MGTRYSKKAEISPRAIRGRSHFDRSKRRTLGVRERVLATANDLFFSEGIHETGINKLIDQAGVAKASFYSAFPSKDDLVEACLESRHKASLERLRSIEIQATSLESKISDVFDLLLEAASKSTFRGCAFVVAAIEQHGRNLPAPRWVRIHKVAVRDAFVRMLTSAGIKPAKEIAEQLSILYDGSLVTAAFRPKSGAIQRARLMAISLIRDSSPTH</sequence>
<dbReference type="OrthoDB" id="9787680at2"/>
<dbReference type="GO" id="GO:0003677">
    <property type="term" value="F:DNA binding"/>
    <property type="evidence" value="ECO:0007669"/>
    <property type="project" value="UniProtKB-UniRule"/>
</dbReference>
<comment type="caution">
    <text evidence="6">The sequence shown here is derived from an EMBL/GenBank/DDBJ whole genome shotgun (WGS) entry which is preliminary data.</text>
</comment>
<evidence type="ECO:0000259" key="5">
    <source>
        <dbReference type="PROSITE" id="PS50977"/>
    </source>
</evidence>
<evidence type="ECO:0000256" key="4">
    <source>
        <dbReference type="PROSITE-ProRule" id="PRU00335"/>
    </source>
</evidence>
<dbReference type="InterPro" id="IPR036271">
    <property type="entry name" value="Tet_transcr_reg_TetR-rel_C_sf"/>
</dbReference>
<dbReference type="PANTHER" id="PTHR47506">
    <property type="entry name" value="TRANSCRIPTIONAL REGULATORY PROTEIN"/>
    <property type="match status" value="1"/>
</dbReference>
<keyword evidence="1" id="KW-0805">Transcription regulation</keyword>
<dbReference type="EMBL" id="MWPQ01000031">
    <property type="protein sequence ID" value="OPH83452.1"/>
    <property type="molecule type" value="Genomic_DNA"/>
</dbReference>
<dbReference type="Gene3D" id="1.10.357.10">
    <property type="entry name" value="Tetracycline Repressor, domain 2"/>
    <property type="match status" value="1"/>
</dbReference>
<dbReference type="PANTHER" id="PTHR47506:SF1">
    <property type="entry name" value="HTH-TYPE TRANSCRIPTIONAL REGULATOR YJDC"/>
    <property type="match status" value="1"/>
</dbReference>
<protein>
    <submittedName>
        <fullName evidence="6">TetR family transcriptional regulator</fullName>
    </submittedName>
</protein>
<dbReference type="InterPro" id="IPR001647">
    <property type="entry name" value="HTH_TetR"/>
</dbReference>
<dbReference type="InterPro" id="IPR009057">
    <property type="entry name" value="Homeodomain-like_sf"/>
</dbReference>
<keyword evidence="3" id="KW-0804">Transcription</keyword>
<reference evidence="6 7" key="1">
    <citation type="submission" date="2017-02" db="EMBL/GenBank/DDBJ databases">
        <title>Genome sequence of the nitrite-oxidizing bacterium Nitrobacter vulgaris strain Ab1.</title>
        <authorList>
            <person name="Mellbye B.L."/>
            <person name="Davis E.W."/>
            <person name="Spieck E."/>
            <person name="Chang J.H."/>
            <person name="Bottomley P.J."/>
            <person name="Sayavedra-Soto L.A."/>
        </authorList>
    </citation>
    <scope>NUCLEOTIDE SEQUENCE [LARGE SCALE GENOMIC DNA]</scope>
    <source>
        <strain evidence="6 7">Ab1</strain>
    </source>
</reference>
<gene>
    <name evidence="6" type="ORF">B2M20_07295</name>
</gene>
<dbReference type="PRINTS" id="PR00455">
    <property type="entry name" value="HTHTETR"/>
</dbReference>
<organism evidence="6 7">
    <name type="scientific">Nitrobacter vulgaris</name>
    <dbReference type="NCBI Taxonomy" id="29421"/>
    <lineage>
        <taxon>Bacteria</taxon>
        <taxon>Pseudomonadati</taxon>
        <taxon>Pseudomonadota</taxon>
        <taxon>Alphaproteobacteria</taxon>
        <taxon>Hyphomicrobiales</taxon>
        <taxon>Nitrobacteraceae</taxon>
        <taxon>Nitrobacter</taxon>
    </lineage>
</organism>
<keyword evidence="2 4" id="KW-0238">DNA-binding</keyword>
<dbReference type="PROSITE" id="PS50977">
    <property type="entry name" value="HTH_TETR_2"/>
    <property type="match status" value="1"/>
</dbReference>
<feature type="DNA-binding region" description="H-T-H motif" evidence="4">
    <location>
        <begin position="53"/>
        <end position="72"/>
    </location>
</feature>
<accession>A0A1V4I0W8</accession>
<proteinExistence type="predicted"/>
<dbReference type="Pfam" id="PF00440">
    <property type="entry name" value="TetR_N"/>
    <property type="match status" value="1"/>
</dbReference>
<evidence type="ECO:0000313" key="6">
    <source>
        <dbReference type="EMBL" id="OPH83452.1"/>
    </source>
</evidence>
<dbReference type="AlphaFoldDB" id="A0A1V4I0W8"/>
<dbReference type="Proteomes" id="UP000189940">
    <property type="component" value="Unassembled WGS sequence"/>
</dbReference>
<dbReference type="SUPFAM" id="SSF46689">
    <property type="entry name" value="Homeodomain-like"/>
    <property type="match status" value="1"/>
</dbReference>
<keyword evidence="7" id="KW-1185">Reference proteome</keyword>
<evidence type="ECO:0000256" key="3">
    <source>
        <dbReference type="ARBA" id="ARBA00023163"/>
    </source>
</evidence>
<feature type="domain" description="HTH tetR-type" evidence="5">
    <location>
        <begin position="30"/>
        <end position="90"/>
    </location>
</feature>
<name>A0A1V4I0W8_NITVU</name>
<evidence type="ECO:0000256" key="2">
    <source>
        <dbReference type="ARBA" id="ARBA00023125"/>
    </source>
</evidence>
<dbReference type="SUPFAM" id="SSF48498">
    <property type="entry name" value="Tetracyclin repressor-like, C-terminal domain"/>
    <property type="match status" value="1"/>
</dbReference>
<evidence type="ECO:0000313" key="7">
    <source>
        <dbReference type="Proteomes" id="UP000189940"/>
    </source>
</evidence>
<evidence type="ECO:0000256" key="1">
    <source>
        <dbReference type="ARBA" id="ARBA00023015"/>
    </source>
</evidence>
<dbReference type="RefSeq" id="WP_079446404.1">
    <property type="nucleotide sequence ID" value="NZ_MWPQ01000031.1"/>
</dbReference>